<dbReference type="RefSeq" id="WP_201636229.1">
    <property type="nucleotide sequence ID" value="NZ_JAEQNB010000004.1"/>
</dbReference>
<gene>
    <name evidence="1" type="ORF">JJB07_14430</name>
</gene>
<evidence type="ECO:0000313" key="2">
    <source>
        <dbReference type="Proteomes" id="UP000602284"/>
    </source>
</evidence>
<reference evidence="1 2" key="1">
    <citation type="submission" date="2021-01" db="EMBL/GenBank/DDBJ databases">
        <title>Tumebacillus sp. strain ITR2 16S ribosomal RNA gene Genome sequencing and assembly.</title>
        <authorList>
            <person name="Kang M."/>
        </authorList>
    </citation>
    <scope>NUCLEOTIDE SEQUENCE [LARGE SCALE GENOMIC DNA]</scope>
    <source>
        <strain evidence="1 2">ITR2</strain>
    </source>
</reference>
<dbReference type="SUPFAM" id="SSF56059">
    <property type="entry name" value="Glutathione synthetase ATP-binding domain-like"/>
    <property type="match status" value="1"/>
</dbReference>
<name>A0ABS1JC33_9BACL</name>
<dbReference type="Proteomes" id="UP000602284">
    <property type="component" value="Unassembled WGS sequence"/>
</dbReference>
<keyword evidence="2" id="KW-1185">Reference proteome</keyword>
<sequence>MRIGFLGTRKNPAKIKKLFAFAVVAKGEGYNFFYFTPGRVDLKNRTIEGLFYQDGQWVSQTTPFPDVIYNDSYPSSEAGEHIVETLRESIPFTAHSIGDKMTVYERLRDGKVFDKYLIPSLECTQPKEVLDFVKQNGHCVFKPVWGHQGNGVVEIKRQLGSWMVKDLEMTNLYTKEEMVNFLQERLAEIPHIIQKFIVTRTQSGQAYDFRIHVQKNGDGRWVNTCLYPRIAPPGSFIANLSGGGYTTITKFFCETEYGENAYDMQRTLEKFGVQLARHMDEIYQESFDELGIDIGVDVDKSIWIYEINWKPGVPPIFYLELDVARNSLRYAAYLAGLK</sequence>
<evidence type="ECO:0000313" key="1">
    <source>
        <dbReference type="EMBL" id="MBL0387834.1"/>
    </source>
</evidence>
<dbReference type="Gene3D" id="3.30.470.20">
    <property type="entry name" value="ATP-grasp fold, B domain"/>
    <property type="match status" value="1"/>
</dbReference>
<dbReference type="InterPro" id="IPR026838">
    <property type="entry name" value="YheC/D"/>
</dbReference>
<protein>
    <submittedName>
        <fullName evidence="1">YheC/YheD family protein</fullName>
    </submittedName>
</protein>
<comment type="caution">
    <text evidence="1">The sequence shown here is derived from an EMBL/GenBank/DDBJ whole genome shotgun (WGS) entry which is preliminary data.</text>
</comment>
<dbReference type="EMBL" id="JAEQNB010000004">
    <property type="protein sequence ID" value="MBL0387834.1"/>
    <property type="molecule type" value="Genomic_DNA"/>
</dbReference>
<proteinExistence type="predicted"/>
<organism evidence="1 2">
    <name type="scientific">Tumebacillus amylolyticus</name>
    <dbReference type="NCBI Taxonomy" id="2801339"/>
    <lineage>
        <taxon>Bacteria</taxon>
        <taxon>Bacillati</taxon>
        <taxon>Bacillota</taxon>
        <taxon>Bacilli</taxon>
        <taxon>Bacillales</taxon>
        <taxon>Alicyclobacillaceae</taxon>
        <taxon>Tumebacillus</taxon>
    </lineage>
</organism>
<dbReference type="Pfam" id="PF14398">
    <property type="entry name" value="ATPgrasp_YheCD"/>
    <property type="match status" value="1"/>
</dbReference>
<accession>A0ABS1JC33</accession>